<proteinExistence type="predicted"/>
<protein>
    <submittedName>
        <fullName evidence="3">Unannotated protein</fullName>
    </submittedName>
</protein>
<dbReference type="EMBL" id="CAEZSF010000210">
    <property type="protein sequence ID" value="CAB4552069.1"/>
    <property type="molecule type" value="Genomic_DNA"/>
</dbReference>
<gene>
    <name evidence="2" type="ORF">UFOPK1358_01690</name>
    <name evidence="3" type="ORF">UFOPK3519_00778</name>
</gene>
<feature type="compositionally biased region" description="Basic and acidic residues" evidence="1">
    <location>
        <begin position="187"/>
        <end position="197"/>
    </location>
</feature>
<organism evidence="3">
    <name type="scientific">freshwater metagenome</name>
    <dbReference type="NCBI Taxonomy" id="449393"/>
    <lineage>
        <taxon>unclassified sequences</taxon>
        <taxon>metagenomes</taxon>
        <taxon>ecological metagenomes</taxon>
    </lineage>
</organism>
<evidence type="ECO:0000313" key="3">
    <source>
        <dbReference type="EMBL" id="CAB4899876.1"/>
    </source>
</evidence>
<dbReference type="EMBL" id="CAFBMG010000047">
    <property type="protein sequence ID" value="CAB4899876.1"/>
    <property type="molecule type" value="Genomic_DNA"/>
</dbReference>
<reference evidence="3" key="1">
    <citation type="submission" date="2020-05" db="EMBL/GenBank/DDBJ databases">
        <authorList>
            <person name="Chiriac C."/>
            <person name="Salcher M."/>
            <person name="Ghai R."/>
            <person name="Kavagutti S V."/>
        </authorList>
    </citation>
    <scope>NUCLEOTIDE SEQUENCE</scope>
</reference>
<dbReference type="AlphaFoldDB" id="A0A6J7FXF7"/>
<evidence type="ECO:0000256" key="1">
    <source>
        <dbReference type="SAM" id="MobiDB-lite"/>
    </source>
</evidence>
<dbReference type="InterPro" id="IPR019695">
    <property type="entry name" value="Proteasome_act"/>
</dbReference>
<evidence type="ECO:0000313" key="2">
    <source>
        <dbReference type="EMBL" id="CAB4552069.1"/>
    </source>
</evidence>
<feature type="region of interest" description="Disordered" evidence="1">
    <location>
        <begin position="1"/>
        <end position="43"/>
    </location>
</feature>
<feature type="region of interest" description="Disordered" evidence="1">
    <location>
        <begin position="185"/>
        <end position="206"/>
    </location>
</feature>
<dbReference type="Pfam" id="PF10759">
    <property type="entry name" value="BPA"/>
    <property type="match status" value="1"/>
</dbReference>
<dbReference type="GO" id="GO:0061136">
    <property type="term" value="P:regulation of proteasomal protein catabolic process"/>
    <property type="evidence" value="ECO:0007669"/>
    <property type="project" value="InterPro"/>
</dbReference>
<sequence length="206" mass="21274">MALPTSGPDTETDSGTDADTDTDPGAGTGAGAGASTVGSSAEVPLSAELLSTAGGSAEGLGGSTAEEFEAADTALEIESPGKIIRIGAMIKQLLEEVRNTSLDDASREQLGRIYDSSILELKSALSPELGQELDTLSFDFSSEEPPTEAEVRLAQAQLVGWLEGLFHGIQATLVAQQMAARQQLEGMRGELPERTGSAHEPGPGYI</sequence>
<accession>A0A6J7FXF7</accession>
<name>A0A6J7FXF7_9ZZZZ</name>
<feature type="compositionally biased region" description="Acidic residues" evidence="1">
    <location>
        <begin position="10"/>
        <end position="22"/>
    </location>
</feature>